<reference evidence="1" key="1">
    <citation type="submission" date="2015-10" db="EMBL/GenBank/DDBJ databases">
        <title>EvidentialGene: Evidence-directed Construction of Complete mRNA Transcriptomes without Genomes.</title>
        <authorList>
            <person name="Gilbert D.G."/>
        </authorList>
    </citation>
    <scope>NUCLEOTIDE SEQUENCE</scope>
</reference>
<protein>
    <submittedName>
        <fullName evidence="1">Uncharacterized protein</fullName>
    </submittedName>
</protein>
<dbReference type="EMBL" id="GDIQ01085421">
    <property type="protein sequence ID" value="JAN09316.1"/>
    <property type="molecule type" value="Transcribed_RNA"/>
</dbReference>
<evidence type="ECO:0000313" key="1">
    <source>
        <dbReference type="EMBL" id="JAN09316.1"/>
    </source>
</evidence>
<accession>A0A0P6BQN1</accession>
<dbReference type="AlphaFoldDB" id="A0A0P6BQN1"/>
<name>A0A0P6BQN1_9CRUS</name>
<sequence>MSIYRIRAYNFGVQRCFARLRLRRVMTCLAKKHNLLSQSSVPSFDGVTSSEQQQTNGEKKIIKRLFHVLLLLFCWLIFPS</sequence>
<organism evidence="1">
    <name type="scientific">Daphnia magna</name>
    <dbReference type="NCBI Taxonomy" id="35525"/>
    <lineage>
        <taxon>Eukaryota</taxon>
        <taxon>Metazoa</taxon>
        <taxon>Ecdysozoa</taxon>
        <taxon>Arthropoda</taxon>
        <taxon>Crustacea</taxon>
        <taxon>Branchiopoda</taxon>
        <taxon>Diplostraca</taxon>
        <taxon>Cladocera</taxon>
        <taxon>Anomopoda</taxon>
        <taxon>Daphniidae</taxon>
        <taxon>Daphnia</taxon>
    </lineage>
</organism>
<proteinExistence type="predicted"/>